<protein>
    <submittedName>
        <fullName evidence="5">Branched-chain amino acid ABC transporter substrate-binding protein</fullName>
    </submittedName>
</protein>
<dbReference type="KEGG" id="msq:BKP64_13470"/>
<keyword evidence="2 3" id="KW-0732">Signal</keyword>
<comment type="similarity">
    <text evidence="1">Belongs to the leucine-binding protein family.</text>
</comment>
<dbReference type="Pfam" id="PF13458">
    <property type="entry name" value="Peripla_BP_6"/>
    <property type="match status" value="1"/>
</dbReference>
<name>A0A1D9GN75_9GAMM</name>
<evidence type="ECO:0000256" key="3">
    <source>
        <dbReference type="SAM" id="SignalP"/>
    </source>
</evidence>
<evidence type="ECO:0000256" key="2">
    <source>
        <dbReference type="ARBA" id="ARBA00022729"/>
    </source>
</evidence>
<dbReference type="RefSeq" id="WP_070971033.1">
    <property type="nucleotide sequence ID" value="NZ_CP017715.1"/>
</dbReference>
<gene>
    <name evidence="5" type="ORF">BKP64_13470</name>
</gene>
<dbReference type="InterPro" id="IPR028082">
    <property type="entry name" value="Peripla_BP_I"/>
</dbReference>
<evidence type="ECO:0000256" key="1">
    <source>
        <dbReference type="ARBA" id="ARBA00010062"/>
    </source>
</evidence>
<dbReference type="OrthoDB" id="9147078at2"/>
<dbReference type="PANTHER" id="PTHR30483:SF6">
    <property type="entry name" value="PERIPLASMIC BINDING PROTEIN OF ABC TRANSPORTER FOR NATURAL AMINO ACIDS"/>
    <property type="match status" value="1"/>
</dbReference>
<proteinExistence type="inferred from homology"/>
<dbReference type="AlphaFoldDB" id="A0A1D9GN75"/>
<evidence type="ECO:0000313" key="5">
    <source>
        <dbReference type="EMBL" id="AOY89092.1"/>
    </source>
</evidence>
<dbReference type="Gene3D" id="3.40.50.2300">
    <property type="match status" value="2"/>
</dbReference>
<dbReference type="STRING" id="1874317.BKP64_13470"/>
<accession>A0A1D9GN75</accession>
<dbReference type="InterPro" id="IPR051010">
    <property type="entry name" value="BCAA_transport"/>
</dbReference>
<reference evidence="5 6" key="1">
    <citation type="submission" date="2016-10" db="EMBL/GenBank/DDBJ databases">
        <title>Marinobacter salinus sp. nov., a moderately halophilic bacterium isolated from a tidal flat environment.</title>
        <authorList>
            <person name="Park S.-J."/>
        </authorList>
    </citation>
    <scope>NUCLEOTIDE SEQUENCE [LARGE SCALE GENOMIC DNA]</scope>
    <source>
        <strain evidence="5 6">Hb8</strain>
    </source>
</reference>
<feature type="domain" description="Leucine-binding protein" evidence="4">
    <location>
        <begin position="24"/>
        <end position="370"/>
    </location>
</feature>
<dbReference type="SUPFAM" id="SSF53822">
    <property type="entry name" value="Periplasmic binding protein-like I"/>
    <property type="match status" value="1"/>
</dbReference>
<feature type="signal peptide" evidence="3">
    <location>
        <begin position="1"/>
        <end position="22"/>
    </location>
</feature>
<evidence type="ECO:0000313" key="6">
    <source>
        <dbReference type="Proteomes" id="UP000177445"/>
    </source>
</evidence>
<dbReference type="PANTHER" id="PTHR30483">
    <property type="entry name" value="LEUCINE-SPECIFIC-BINDING PROTEIN"/>
    <property type="match status" value="1"/>
</dbReference>
<sequence>MKRRATLLAGLILFLSSFPLLADSIKLGFNYPQSGRYKDLGLQQRLGAFLAVEEINKAGGILGNKVELIIRNTAGSPERGVSNTEELIRQENVDMVFGGASSAVAIASGKAAKKLDRLYFGTTTSANATTGSEGHDHMFREYPNAWMTANALGHYLRENYDGLRYFYVTADYTWGQSSEASIRKFTNTTDEQAHPHALTPFPAAHMRDFSKALRSAEESEADVLMLVLYGDDLVRALKVAYDMDLKDKVQIVIPNISLGIAQTVGATIMEGVVSTTPWEWMIPYQLDFPRGQAFVESFTEHYGVRPTSTAATSYGIVYQYKEAVERAGTTNTKALIEALEGHSYSLLKDRQQWRAFDHQNLQTVYVVRSKPRDQVVDDELRSDFFEVVGSLEGEEAAQTLTEWQAERAAANKPPHL</sequence>
<dbReference type="EMBL" id="CP017715">
    <property type="protein sequence ID" value="AOY89092.1"/>
    <property type="molecule type" value="Genomic_DNA"/>
</dbReference>
<feature type="chain" id="PRO_5009442019" evidence="3">
    <location>
        <begin position="23"/>
        <end position="416"/>
    </location>
</feature>
<organism evidence="5 6">
    <name type="scientific">Marinobacter salinus</name>
    <dbReference type="NCBI Taxonomy" id="1874317"/>
    <lineage>
        <taxon>Bacteria</taxon>
        <taxon>Pseudomonadati</taxon>
        <taxon>Pseudomonadota</taxon>
        <taxon>Gammaproteobacteria</taxon>
        <taxon>Pseudomonadales</taxon>
        <taxon>Marinobacteraceae</taxon>
        <taxon>Marinobacter</taxon>
    </lineage>
</organism>
<dbReference type="InterPro" id="IPR028081">
    <property type="entry name" value="Leu-bd"/>
</dbReference>
<keyword evidence="6" id="KW-1185">Reference proteome</keyword>
<dbReference type="Proteomes" id="UP000177445">
    <property type="component" value="Chromosome"/>
</dbReference>
<evidence type="ECO:0000259" key="4">
    <source>
        <dbReference type="Pfam" id="PF13458"/>
    </source>
</evidence>